<keyword evidence="2" id="KW-0313">Glucose metabolism</keyword>
<comment type="similarity">
    <text evidence="1">Belongs to the cycloisomerase 2 family.</text>
</comment>
<evidence type="ECO:0000313" key="3">
    <source>
        <dbReference type="EMBL" id="MCJ2380967.1"/>
    </source>
</evidence>
<keyword evidence="2" id="KW-0119">Carbohydrate metabolism</keyword>
<evidence type="ECO:0000256" key="1">
    <source>
        <dbReference type="ARBA" id="ARBA00005564"/>
    </source>
</evidence>
<proteinExistence type="inferred from homology"/>
<organism evidence="3 4">
    <name type="scientific">Parabacteroides faecalis</name>
    <dbReference type="NCBI Taxonomy" id="2924040"/>
    <lineage>
        <taxon>Bacteria</taxon>
        <taxon>Pseudomonadati</taxon>
        <taxon>Bacteroidota</taxon>
        <taxon>Bacteroidia</taxon>
        <taxon>Bacteroidales</taxon>
        <taxon>Tannerellaceae</taxon>
        <taxon>Parabacteroides</taxon>
    </lineage>
</organism>
<dbReference type="InterPro" id="IPR011048">
    <property type="entry name" value="Haem_d1_sf"/>
</dbReference>
<gene>
    <name evidence="3" type="ORF">MUN53_10150</name>
</gene>
<accession>A0ABT0C1S4</accession>
<sequence>MNIRKCVWSICLLAGLQVLQAVEKSESDYLLIGSYAPAEREGLALYRLNQETADVERVSGLAGILNPSFLTPNPEKGLVYVVGEGDTDANSTVHTVSLDEQTGTMHLLNTLPTLGASPCHVRLSPSGKYLVTANYTGGSLSLFSLDAKGCIHAREAVLKFEGKGPNKERQEKSHLHYSIFSPDGNYLLADDLGTDKVYSYPVHEKAPYIQQAERIDNPVRPGSGPRHLCFHPNGKWAYLINELSGAVIFFTYQEGHLQEKQSIQADEVGAQGSADIHLSPDGRFLYASNRLQNDGIAIFSVSEATGELTKVAYQHTGRHPRNFMITSNGRYLLVACRDDNEVQIYKRDPQTGKLQDTGKRIQMSQPVCLQLYNSNK</sequence>
<dbReference type="InterPro" id="IPR050282">
    <property type="entry name" value="Cycloisomerase_2"/>
</dbReference>
<dbReference type="PANTHER" id="PTHR30344:SF1">
    <property type="entry name" value="6-PHOSPHOGLUCONOLACTONASE"/>
    <property type="match status" value="1"/>
</dbReference>
<dbReference type="PANTHER" id="PTHR30344">
    <property type="entry name" value="6-PHOSPHOGLUCONOLACTONASE-RELATED"/>
    <property type="match status" value="1"/>
</dbReference>
<name>A0ABT0C1S4_9BACT</name>
<dbReference type="Pfam" id="PF10282">
    <property type="entry name" value="Lactonase"/>
    <property type="match status" value="1"/>
</dbReference>
<evidence type="ECO:0000313" key="4">
    <source>
        <dbReference type="Proteomes" id="UP001165444"/>
    </source>
</evidence>
<dbReference type="EMBL" id="JAKZMM010000023">
    <property type="protein sequence ID" value="MCJ2380967.1"/>
    <property type="molecule type" value="Genomic_DNA"/>
</dbReference>
<dbReference type="InterPro" id="IPR015943">
    <property type="entry name" value="WD40/YVTN_repeat-like_dom_sf"/>
</dbReference>
<keyword evidence="4" id="KW-1185">Reference proteome</keyword>
<dbReference type="SUPFAM" id="SSF51004">
    <property type="entry name" value="C-terminal (heme d1) domain of cytochrome cd1-nitrite reductase"/>
    <property type="match status" value="1"/>
</dbReference>
<comment type="caution">
    <text evidence="3">The sequence shown here is derived from an EMBL/GenBank/DDBJ whole genome shotgun (WGS) entry which is preliminary data.</text>
</comment>
<dbReference type="Gene3D" id="2.130.10.10">
    <property type="entry name" value="YVTN repeat-like/Quinoprotein amine dehydrogenase"/>
    <property type="match status" value="1"/>
</dbReference>
<evidence type="ECO:0000256" key="2">
    <source>
        <dbReference type="ARBA" id="ARBA00022526"/>
    </source>
</evidence>
<dbReference type="RefSeq" id="WP_243325313.1">
    <property type="nucleotide sequence ID" value="NZ_JAKZMM010000023.1"/>
</dbReference>
<dbReference type="InterPro" id="IPR019405">
    <property type="entry name" value="Lactonase_7-beta_prop"/>
</dbReference>
<reference evidence="3 4" key="1">
    <citation type="submission" date="2022-03" db="EMBL/GenBank/DDBJ databases">
        <title>Parabacteroides sp. nov. isolated from swine feces.</title>
        <authorList>
            <person name="Bak J.E."/>
        </authorList>
    </citation>
    <scope>NUCLEOTIDE SEQUENCE [LARGE SCALE GENOMIC DNA]</scope>
    <source>
        <strain evidence="3 4">AGMB00274</strain>
    </source>
</reference>
<dbReference type="Proteomes" id="UP001165444">
    <property type="component" value="Unassembled WGS sequence"/>
</dbReference>
<protein>
    <submittedName>
        <fullName evidence="3">Lactonase family protein</fullName>
    </submittedName>
</protein>